<comment type="similarity">
    <text evidence="1">Belongs to the sulfotransferase 1 family.</text>
</comment>
<dbReference type="STRING" id="252474.B1A74_06460"/>
<reference evidence="5 6" key="1">
    <citation type="submission" date="2017-02" db="EMBL/GenBank/DDBJ databases">
        <title>Genomic diversity within the haloalkaliphilic genus Thioalkalivibrio.</title>
        <authorList>
            <person name="Ahn A.-C."/>
            <person name="Meier-Kolthoff J."/>
            <person name="Overmars L."/>
            <person name="Richter M."/>
            <person name="Woyke T."/>
            <person name="Sorokin D.Y."/>
            <person name="Muyzer G."/>
        </authorList>
    </citation>
    <scope>NUCLEOTIDE SEQUENCE [LARGE SCALE GENOMIC DNA]</scope>
    <source>
        <strain evidence="5 6">HL17</strain>
    </source>
</reference>
<proteinExistence type="inferred from homology"/>
<evidence type="ECO:0000259" key="4">
    <source>
        <dbReference type="Pfam" id="PF00685"/>
    </source>
</evidence>
<organism evidence="5 6">
    <name type="scientific">Thioalkalivibrio halophilus</name>
    <dbReference type="NCBI Taxonomy" id="252474"/>
    <lineage>
        <taxon>Bacteria</taxon>
        <taxon>Pseudomonadati</taxon>
        <taxon>Pseudomonadota</taxon>
        <taxon>Gammaproteobacteria</taxon>
        <taxon>Chromatiales</taxon>
        <taxon>Ectothiorhodospiraceae</taxon>
        <taxon>Thioalkalivibrio</taxon>
    </lineage>
</organism>
<dbReference type="EMBL" id="MUZR01000018">
    <property type="protein sequence ID" value="OOC10275.1"/>
    <property type="molecule type" value="Genomic_DNA"/>
</dbReference>
<feature type="compositionally biased region" description="Basic and acidic residues" evidence="3">
    <location>
        <begin position="227"/>
        <end position="238"/>
    </location>
</feature>
<sequence length="279" mass="32848">MAAISRNRGPLRRGIQHIRRRWRRRRADVHLISYPKCGRTWLVVLLSKSLELHYGIRLRKPLRLRGYARPWRDIPYILQHHDGGPEFLLPEELEQDKSDYAGRKVVFMVRDPRDVLVSSYFQKTRRNANYQGRMEDYVRERRGGIETLVDFYNIWARNRDVPGDFLLLRYEDLHADTAGQLRRVLEFIGMQDVSTETLRAAVDFGRFDNMRQLESRNAMGSSSLAARDADDTESYKTRKGEVGGYREYLDGESLEYVEAIINERLDPWYAGYRYYSAAS</sequence>
<name>A0A1V2ZYX1_9GAMM</name>
<dbReference type="OrthoDB" id="3399180at2"/>
<dbReference type="Gene3D" id="3.40.50.300">
    <property type="entry name" value="P-loop containing nucleotide triphosphate hydrolases"/>
    <property type="match status" value="1"/>
</dbReference>
<keyword evidence="6" id="KW-1185">Reference proteome</keyword>
<dbReference type="AlphaFoldDB" id="A0A1V2ZYX1"/>
<protein>
    <submittedName>
        <fullName evidence="5">Sulfotransferase</fullName>
    </submittedName>
</protein>
<evidence type="ECO:0000313" key="6">
    <source>
        <dbReference type="Proteomes" id="UP000189177"/>
    </source>
</evidence>
<dbReference type="InterPro" id="IPR000863">
    <property type="entry name" value="Sulfotransferase_dom"/>
</dbReference>
<comment type="caution">
    <text evidence="5">The sequence shown here is derived from an EMBL/GenBank/DDBJ whole genome shotgun (WGS) entry which is preliminary data.</text>
</comment>
<evidence type="ECO:0000256" key="2">
    <source>
        <dbReference type="ARBA" id="ARBA00022679"/>
    </source>
</evidence>
<dbReference type="Proteomes" id="UP000189177">
    <property type="component" value="Unassembled WGS sequence"/>
</dbReference>
<keyword evidence="2 5" id="KW-0808">Transferase</keyword>
<feature type="region of interest" description="Disordered" evidence="3">
    <location>
        <begin position="218"/>
        <end position="238"/>
    </location>
</feature>
<dbReference type="GO" id="GO:0008146">
    <property type="term" value="F:sulfotransferase activity"/>
    <property type="evidence" value="ECO:0007669"/>
    <property type="project" value="InterPro"/>
</dbReference>
<accession>A0A1V2ZYX1</accession>
<evidence type="ECO:0000313" key="5">
    <source>
        <dbReference type="EMBL" id="OOC10275.1"/>
    </source>
</evidence>
<dbReference type="SUPFAM" id="SSF52540">
    <property type="entry name" value="P-loop containing nucleoside triphosphate hydrolases"/>
    <property type="match status" value="1"/>
</dbReference>
<evidence type="ECO:0000256" key="1">
    <source>
        <dbReference type="ARBA" id="ARBA00005771"/>
    </source>
</evidence>
<feature type="domain" description="Sulfotransferase" evidence="4">
    <location>
        <begin position="104"/>
        <end position="266"/>
    </location>
</feature>
<dbReference type="InterPro" id="IPR027417">
    <property type="entry name" value="P-loop_NTPase"/>
</dbReference>
<dbReference type="Pfam" id="PF00685">
    <property type="entry name" value="Sulfotransfer_1"/>
    <property type="match status" value="1"/>
</dbReference>
<gene>
    <name evidence="5" type="ORF">B1A74_06460</name>
</gene>
<evidence type="ECO:0000256" key="3">
    <source>
        <dbReference type="SAM" id="MobiDB-lite"/>
    </source>
</evidence>
<dbReference type="RefSeq" id="WP_024328242.1">
    <property type="nucleotide sequence ID" value="NZ_MUZR01000018.1"/>
</dbReference>
<dbReference type="PANTHER" id="PTHR11783">
    <property type="entry name" value="SULFOTRANSFERASE SULT"/>
    <property type="match status" value="1"/>
</dbReference>